<evidence type="ECO:0000313" key="2">
    <source>
        <dbReference type="Proteomes" id="UP000432015"/>
    </source>
</evidence>
<comment type="caution">
    <text evidence="1">The sequence shown here is derived from an EMBL/GenBank/DDBJ whole genome shotgun (WGS) entry which is preliminary data.</text>
</comment>
<keyword evidence="2" id="KW-1185">Reference proteome</keyword>
<dbReference type="AlphaFoldDB" id="A0A7K1L8C6"/>
<gene>
    <name evidence="1" type="ORF">GNZ18_29350</name>
</gene>
<organism evidence="1 2">
    <name type="scientific">Actinomadura litoris</name>
    <dbReference type="NCBI Taxonomy" id="2678616"/>
    <lineage>
        <taxon>Bacteria</taxon>
        <taxon>Bacillati</taxon>
        <taxon>Actinomycetota</taxon>
        <taxon>Actinomycetes</taxon>
        <taxon>Streptosporangiales</taxon>
        <taxon>Thermomonosporaceae</taxon>
        <taxon>Actinomadura</taxon>
    </lineage>
</organism>
<reference evidence="1 2" key="1">
    <citation type="submission" date="2019-11" db="EMBL/GenBank/DDBJ databases">
        <authorList>
            <person name="Cao P."/>
        </authorList>
    </citation>
    <scope>NUCLEOTIDE SEQUENCE [LARGE SCALE GENOMIC DNA]</scope>
    <source>
        <strain evidence="1 2">NEAU-AAG5</strain>
    </source>
</reference>
<dbReference type="EMBL" id="WOFH01000011">
    <property type="protein sequence ID" value="MUN40678.1"/>
    <property type="molecule type" value="Genomic_DNA"/>
</dbReference>
<dbReference type="Proteomes" id="UP000432015">
    <property type="component" value="Unassembled WGS sequence"/>
</dbReference>
<sequence length="124" mass="14135">MKDRVIRSGSPDSSMDRVADFYGAYIDARLDRMDDLAERLRAYYLTEGLQRRLAEWEEANRADGVLRTPDSPIDWEVRYHETGVGLLFTVITLTWENGDDVGHTRLAVQSDVGSKLISDIRDAE</sequence>
<name>A0A7K1L8C6_9ACTN</name>
<proteinExistence type="predicted"/>
<evidence type="ECO:0000313" key="1">
    <source>
        <dbReference type="EMBL" id="MUN40678.1"/>
    </source>
</evidence>
<accession>A0A7K1L8C6</accession>
<dbReference type="Gene3D" id="3.10.450.50">
    <property type="match status" value="1"/>
</dbReference>
<protein>
    <submittedName>
        <fullName evidence="1">Uncharacterized protein</fullName>
    </submittedName>
</protein>